<proteinExistence type="predicted"/>
<name>A0A0M3HW92_ASCLU</name>
<accession>A0A0M3HW92</accession>
<evidence type="ECO:0000313" key="2">
    <source>
        <dbReference type="WBParaSite" id="ALUE_0000737301-mRNA-1"/>
    </source>
</evidence>
<reference evidence="2" key="1">
    <citation type="submission" date="2017-02" db="UniProtKB">
        <authorList>
            <consortium name="WormBaseParasite"/>
        </authorList>
    </citation>
    <scope>IDENTIFICATION</scope>
</reference>
<dbReference type="AlphaFoldDB" id="A0A0M3HW92"/>
<evidence type="ECO:0000313" key="1">
    <source>
        <dbReference type="Proteomes" id="UP000036681"/>
    </source>
</evidence>
<sequence length="53" mass="5888">MLYCRTVGSLTQVNEAIPRSTVYSSSQETTSTDFILVVSKAPNFQNFTCQPLL</sequence>
<protein>
    <submittedName>
        <fullName evidence="2">Uncharacterized protein</fullName>
    </submittedName>
</protein>
<dbReference type="Proteomes" id="UP000036681">
    <property type="component" value="Unplaced"/>
</dbReference>
<organism evidence="1 2">
    <name type="scientific">Ascaris lumbricoides</name>
    <name type="common">Giant roundworm</name>
    <dbReference type="NCBI Taxonomy" id="6252"/>
    <lineage>
        <taxon>Eukaryota</taxon>
        <taxon>Metazoa</taxon>
        <taxon>Ecdysozoa</taxon>
        <taxon>Nematoda</taxon>
        <taxon>Chromadorea</taxon>
        <taxon>Rhabditida</taxon>
        <taxon>Spirurina</taxon>
        <taxon>Ascaridomorpha</taxon>
        <taxon>Ascaridoidea</taxon>
        <taxon>Ascarididae</taxon>
        <taxon>Ascaris</taxon>
    </lineage>
</organism>
<keyword evidence="1" id="KW-1185">Reference proteome</keyword>
<dbReference type="WBParaSite" id="ALUE_0000737301-mRNA-1">
    <property type="protein sequence ID" value="ALUE_0000737301-mRNA-1"/>
    <property type="gene ID" value="ALUE_0000737301"/>
</dbReference>